<comment type="caution">
    <text evidence="1">The sequence shown here is derived from an EMBL/GenBank/DDBJ whole genome shotgun (WGS) entry which is preliminary data.</text>
</comment>
<dbReference type="Gene3D" id="2.30.30.830">
    <property type="match status" value="1"/>
</dbReference>
<organism evidence="1">
    <name type="scientific">mine drainage metagenome</name>
    <dbReference type="NCBI Taxonomy" id="410659"/>
    <lineage>
        <taxon>unclassified sequences</taxon>
        <taxon>metagenomes</taxon>
        <taxon>ecological metagenomes</taxon>
    </lineage>
</organism>
<gene>
    <name evidence="1" type="ORF">GALL_154410</name>
</gene>
<dbReference type="Pfam" id="PF04351">
    <property type="entry name" value="PilP"/>
    <property type="match status" value="1"/>
</dbReference>
<dbReference type="EMBL" id="MLJW01000074">
    <property type="protein sequence ID" value="OIR02490.1"/>
    <property type="molecule type" value="Genomic_DNA"/>
</dbReference>
<sequence length="191" mass="21288">MTNQVRKVDSSVSEYLTQRFTDSMILRLLSVCLLGLVVTACDGDQGDDLDKFIRDAGNDMQPRIKPLPEVRPYLALQYNADGTLSDPFRARKAANKSGVLQPNLNRPKEAMEAYPLESIKYVGMISKSKLTYALLKTPDNGVQQVKIGNYVGQNFGMVTQISDSEVVLKEIVQDDLSGDWVERISNLSLQE</sequence>
<dbReference type="AlphaFoldDB" id="A0A1J5S336"/>
<protein>
    <submittedName>
        <fullName evidence="1">Pilus assembly protein, PilP</fullName>
    </submittedName>
</protein>
<reference evidence="1" key="1">
    <citation type="submission" date="2016-10" db="EMBL/GenBank/DDBJ databases">
        <title>Sequence of Gallionella enrichment culture.</title>
        <authorList>
            <person name="Poehlein A."/>
            <person name="Muehling M."/>
            <person name="Daniel R."/>
        </authorList>
    </citation>
    <scope>NUCLEOTIDE SEQUENCE</scope>
</reference>
<accession>A0A1J5S336</accession>
<proteinExistence type="predicted"/>
<dbReference type="InterPro" id="IPR007446">
    <property type="entry name" value="PilP"/>
</dbReference>
<evidence type="ECO:0000313" key="1">
    <source>
        <dbReference type="EMBL" id="OIR02490.1"/>
    </source>
</evidence>
<name>A0A1J5S336_9ZZZZ</name>
<dbReference type="PIRSF" id="PIRSF016481">
    <property type="entry name" value="Pilus_assembly_PilP"/>
    <property type="match status" value="1"/>
</dbReference>